<protein>
    <recommendedName>
        <fullName evidence="4">Swi5-dependent recombination DNA repair protein 1 homolog</fullName>
    </recommendedName>
</protein>
<dbReference type="KEGG" id="api:100570920"/>
<organism evidence="2 3">
    <name type="scientific">Acyrthosiphon pisum</name>
    <name type="common">Pea aphid</name>
    <dbReference type="NCBI Taxonomy" id="7029"/>
    <lineage>
        <taxon>Eukaryota</taxon>
        <taxon>Metazoa</taxon>
        <taxon>Ecdysozoa</taxon>
        <taxon>Arthropoda</taxon>
        <taxon>Hexapoda</taxon>
        <taxon>Insecta</taxon>
        <taxon>Pterygota</taxon>
        <taxon>Neoptera</taxon>
        <taxon>Paraneoptera</taxon>
        <taxon>Hemiptera</taxon>
        <taxon>Sternorrhyncha</taxon>
        <taxon>Aphidomorpha</taxon>
        <taxon>Aphidoidea</taxon>
        <taxon>Aphididae</taxon>
        <taxon>Macrosiphini</taxon>
        <taxon>Acyrthosiphon</taxon>
    </lineage>
</organism>
<keyword evidence="3" id="KW-1185">Reference proteome</keyword>
<dbReference type="GeneID" id="100570920"/>
<dbReference type="EnsemblMetazoa" id="XM_003244956.4">
    <property type="protein sequence ID" value="XP_003245004.1"/>
    <property type="gene ID" value="LOC100570920"/>
</dbReference>
<keyword evidence="1" id="KW-0175">Coiled coil</keyword>
<evidence type="ECO:0000256" key="1">
    <source>
        <dbReference type="SAM" id="Coils"/>
    </source>
</evidence>
<dbReference type="AlphaFoldDB" id="A0A8R1WB52"/>
<reference evidence="3" key="1">
    <citation type="submission" date="2010-06" db="EMBL/GenBank/DDBJ databases">
        <authorList>
            <person name="Jiang H."/>
            <person name="Abraham K."/>
            <person name="Ali S."/>
            <person name="Alsbrooks S.L."/>
            <person name="Anim B.N."/>
            <person name="Anosike U.S."/>
            <person name="Attaway T."/>
            <person name="Bandaranaike D.P."/>
            <person name="Battles P.K."/>
            <person name="Bell S.N."/>
            <person name="Bell A.V."/>
            <person name="Beltran B."/>
            <person name="Bickham C."/>
            <person name="Bustamante Y."/>
            <person name="Caleb T."/>
            <person name="Canada A."/>
            <person name="Cardenas V."/>
            <person name="Carter K."/>
            <person name="Chacko J."/>
            <person name="Chandrabose M.N."/>
            <person name="Chavez D."/>
            <person name="Chavez A."/>
            <person name="Chen L."/>
            <person name="Chu H.-S."/>
            <person name="Claassen K.J."/>
            <person name="Cockrell R."/>
            <person name="Collins M."/>
            <person name="Cooper J.A."/>
            <person name="Cree A."/>
            <person name="Curry S.M."/>
            <person name="Da Y."/>
            <person name="Dao M.D."/>
            <person name="Das B."/>
            <person name="Davila M.-L."/>
            <person name="Davy-Carroll L."/>
            <person name="Denson S."/>
            <person name="Dinh H."/>
            <person name="Ebong V.E."/>
            <person name="Edwards J.R."/>
            <person name="Egan A."/>
            <person name="El-Daye J."/>
            <person name="Escobedo L."/>
            <person name="Fernandez S."/>
            <person name="Fernando P.R."/>
            <person name="Flagg N."/>
            <person name="Forbes L.D."/>
            <person name="Fowler R.G."/>
            <person name="Fu Q."/>
            <person name="Gabisi R.A."/>
            <person name="Ganer J."/>
            <person name="Garbino Pronczuk A."/>
            <person name="Garcia R.M."/>
            <person name="Garner T."/>
            <person name="Garrett T.E."/>
            <person name="Gonzalez D.A."/>
            <person name="Hamid H."/>
            <person name="Hawkins E.S."/>
            <person name="Hirani K."/>
            <person name="Hogues M.E."/>
            <person name="Hollins B."/>
            <person name="Hsiao C.-H."/>
            <person name="Jabil R."/>
            <person name="James M.L."/>
            <person name="Jhangiani S.N."/>
            <person name="Johnson B."/>
            <person name="Johnson Q."/>
            <person name="Joshi V."/>
            <person name="Kalu J.B."/>
            <person name="Kam C."/>
            <person name="Kashfia A."/>
            <person name="Keebler J."/>
            <person name="Kisamo H."/>
            <person name="Kovar C.L."/>
            <person name="Lago L.A."/>
            <person name="Lai C.-Y."/>
            <person name="Laidlaw J."/>
            <person name="Lara F."/>
            <person name="Le T.-K."/>
            <person name="Lee S.L."/>
            <person name="Legall F.H."/>
            <person name="Lemon S.J."/>
            <person name="Lewis L.R."/>
            <person name="Li B."/>
            <person name="Liu Y."/>
            <person name="Liu Y.-S."/>
            <person name="Lopez J."/>
            <person name="Lozado R.J."/>
            <person name="Lu J."/>
            <person name="Madu R.C."/>
            <person name="Maheshwari M."/>
            <person name="Maheshwari R."/>
            <person name="Malloy K."/>
            <person name="Martinez E."/>
            <person name="Mathew T."/>
            <person name="Mercado I.C."/>
            <person name="Mercado C."/>
            <person name="Meyer B."/>
            <person name="Montgomery K."/>
            <person name="Morgan M.B."/>
            <person name="Munidasa M."/>
            <person name="Nazareth L.V."/>
            <person name="Nelson J."/>
            <person name="Ng B.M."/>
            <person name="Nguyen N.B."/>
            <person name="Nguyen P.Q."/>
            <person name="Nguyen T."/>
            <person name="Obregon M."/>
            <person name="Okwuonu G.O."/>
            <person name="Onwere C.G."/>
            <person name="Orozco G."/>
            <person name="Parra A."/>
            <person name="Patel S."/>
            <person name="Patil S."/>
            <person name="Perez A."/>
            <person name="Perez Y."/>
            <person name="Pham C."/>
            <person name="Primus E.L."/>
            <person name="Pu L.-L."/>
            <person name="Puazo M."/>
            <person name="Qin X."/>
            <person name="Quiroz J.B."/>
            <person name="Reese J."/>
            <person name="Richards S."/>
            <person name="Rives C.M."/>
            <person name="Robberts R."/>
            <person name="Ruiz S.J."/>
            <person name="Ruiz M.J."/>
            <person name="Santibanez J."/>
            <person name="Schneider B.W."/>
            <person name="Sisson I."/>
            <person name="Smith M."/>
            <person name="Sodergren E."/>
            <person name="Song X.-Z."/>
            <person name="Song B.B."/>
            <person name="Summersgill H."/>
            <person name="Thelus R."/>
            <person name="Thornton R.D."/>
            <person name="Trejos Z.Y."/>
            <person name="Usmani K."/>
            <person name="Vattathil S."/>
            <person name="Villasana D."/>
            <person name="Walker D.L."/>
            <person name="Wang S."/>
            <person name="Wang K."/>
            <person name="White C.S."/>
            <person name="Williams A.C."/>
            <person name="Williamson J."/>
            <person name="Wilson K."/>
            <person name="Woghiren I.O."/>
            <person name="Woodworth J.R."/>
            <person name="Worley K.C."/>
            <person name="Wright R.A."/>
            <person name="Wu W."/>
            <person name="Young L."/>
            <person name="Zhang L."/>
            <person name="Zhang J."/>
            <person name="Zhu Y."/>
            <person name="Muzny D.M."/>
            <person name="Weinstock G."/>
            <person name="Gibbs R.A."/>
        </authorList>
    </citation>
    <scope>NUCLEOTIDE SEQUENCE [LARGE SCALE GENOMIC DNA]</scope>
    <source>
        <strain evidence="3">LSR1</strain>
    </source>
</reference>
<proteinExistence type="predicted"/>
<feature type="coiled-coil region" evidence="1">
    <location>
        <begin position="90"/>
        <end position="117"/>
    </location>
</feature>
<evidence type="ECO:0000313" key="3">
    <source>
        <dbReference type="Proteomes" id="UP000007819"/>
    </source>
</evidence>
<dbReference type="OrthoDB" id="10051617at2759"/>
<dbReference type="Proteomes" id="UP000007819">
    <property type="component" value="Chromosome A2"/>
</dbReference>
<accession>A0A8R1WB52</accession>
<name>A0A8R1WB52_ACYPI</name>
<sequence length="172" mass="19814">MSDNQYPISSPTLCKLSRTSDKMYTPCRRVGLKRKSTGTLTPKTIPKKIKVIDDLNLSTEFGENVETQNNIPKNNSISKLEYEDETPSNLLDKHRVLEELKSELKNSEQHNLDQIKKLSKKWLNVCQEALTSLFNKLNENENSNLHTIEDLIRSLGLCPDLIQFDSNNQEFY</sequence>
<reference evidence="2" key="2">
    <citation type="submission" date="2022-06" db="UniProtKB">
        <authorList>
            <consortium name="EnsemblMetazoa"/>
        </authorList>
    </citation>
    <scope>IDENTIFICATION</scope>
</reference>
<dbReference type="RefSeq" id="XP_003245004.1">
    <property type="nucleotide sequence ID" value="XM_003244956.3"/>
</dbReference>
<evidence type="ECO:0000313" key="2">
    <source>
        <dbReference type="EnsemblMetazoa" id="XP_003245004.1"/>
    </source>
</evidence>
<evidence type="ECO:0008006" key="4">
    <source>
        <dbReference type="Google" id="ProtNLM"/>
    </source>
</evidence>